<sequence>MITDAELREALSPVFEEMLSEHEFASLRLFFTRLFIDGTERPLNGGESLDDGDVRVHWEILGEEGWARGLQQGVDLAEFALAVRSDLQDFIAESSFGWGQLRGPRSLL</sequence>
<dbReference type="RefSeq" id="WP_159422692.1">
    <property type="nucleotide sequence ID" value="NZ_CP047180.1"/>
</dbReference>
<dbReference type="Proteomes" id="UP000464597">
    <property type="component" value="Chromosome"/>
</dbReference>
<proteinExistence type="predicted"/>
<organism evidence="1 2">
    <name type="scientific">Rathayibacter festucae</name>
    <dbReference type="NCBI Taxonomy" id="110937"/>
    <lineage>
        <taxon>Bacteria</taxon>
        <taxon>Bacillati</taxon>
        <taxon>Actinomycetota</taxon>
        <taxon>Actinomycetes</taxon>
        <taxon>Micrococcales</taxon>
        <taxon>Microbacteriaceae</taxon>
        <taxon>Rathayibacter</taxon>
    </lineage>
</organism>
<gene>
    <name evidence="1" type="ORF">GSU69_08745</name>
</gene>
<protein>
    <submittedName>
        <fullName evidence="1">Uncharacterized protein</fullName>
    </submittedName>
</protein>
<name>A0ABX6GZ12_9MICO</name>
<keyword evidence="2" id="KW-1185">Reference proteome</keyword>
<evidence type="ECO:0000313" key="1">
    <source>
        <dbReference type="EMBL" id="QHC62759.1"/>
    </source>
</evidence>
<dbReference type="EMBL" id="CP047180">
    <property type="protein sequence ID" value="QHC62759.1"/>
    <property type="molecule type" value="Genomic_DNA"/>
</dbReference>
<reference evidence="2" key="1">
    <citation type="submission" date="2019-12" db="EMBL/GenBank/DDBJ databases">
        <title>Complete and draft genome sequences of new strains and members of some known species of the genus Rathayibacter isolated from plants.</title>
        <authorList>
            <person name="Tarlachkov S.V."/>
            <person name="Starodumova I.P."/>
            <person name="Dorofeeva L.V."/>
            <person name="Prisyazhnaya N.V."/>
            <person name="Leyn S."/>
            <person name="Zlamal J."/>
            <person name="Elan M."/>
            <person name="Osterman A.L."/>
            <person name="Nadler S."/>
            <person name="Subbotin S.A."/>
            <person name="Evtushenko L.I."/>
        </authorList>
    </citation>
    <scope>NUCLEOTIDE SEQUENCE [LARGE SCALE GENOMIC DNA]</scope>
    <source>
        <strain evidence="2">VKM Ac-2802</strain>
    </source>
</reference>
<accession>A0ABX6GZ12</accession>
<evidence type="ECO:0000313" key="2">
    <source>
        <dbReference type="Proteomes" id="UP000464597"/>
    </source>
</evidence>